<evidence type="ECO:0000313" key="8">
    <source>
        <dbReference type="EMBL" id="CZT18734.1"/>
    </source>
</evidence>
<keyword evidence="4 6" id="KW-0472">Membrane</keyword>
<feature type="transmembrane region" description="Helical" evidence="6">
    <location>
        <begin position="565"/>
        <end position="585"/>
    </location>
</feature>
<keyword evidence="3 6" id="KW-1133">Transmembrane helix</keyword>
<feature type="domain" description="Major facilitator superfamily (MFS) profile" evidence="7">
    <location>
        <begin position="126"/>
        <end position="589"/>
    </location>
</feature>
<dbReference type="SUPFAM" id="SSF103473">
    <property type="entry name" value="MFS general substrate transporter"/>
    <property type="match status" value="1"/>
</dbReference>
<proteinExistence type="predicted"/>
<feature type="transmembrane region" description="Helical" evidence="6">
    <location>
        <begin position="292"/>
        <end position="315"/>
    </location>
</feature>
<dbReference type="Proteomes" id="UP000225277">
    <property type="component" value="Unassembled WGS sequence"/>
</dbReference>
<evidence type="ECO:0000313" key="9">
    <source>
        <dbReference type="Proteomes" id="UP000225277"/>
    </source>
</evidence>
<name>A0A2D3V830_9PEZI</name>
<sequence length="599" mass="64879">MSSGTPNQQRHPLAKSSVPDYGPPMAEINYQKPRSTYKSRHISLQSRVDSLGEKSMWDDRWSGPDIPNTYGNGRNASNEYLVNPMVSEISGRDSQDEESRFLPSADGKSAITPPPPESYSLNISTLHEVCFVGAVIMAQFMGLAGLAQGIAPMNIIAESLNVTNPGEKAWFAAGFSLTVGTFILISGRIGDILGHKRVFVFGYFFLGSWSAFAGFGAYVGNQIFFDVCRAFQGIGAALLAPNALALLGRAYPPGIKKNIMFSLFGAMAPWGYVVGAASSSMFAQLAWWPWAYWSYGIAAWALCAFAVVVVPVSLGHDAQFAGRSKPGMDWTGSFLGVIGLILVNVAWNNGPLFGWDQPHVYFILIIGLICLVGFVWVEAQAISPLLPVKVMTSTVTYTMALVGIGWGSFGIWIFYTWRFLEEIRGYTPLSVSAQFTPALICGLLAAGATGFMLTHTPVPFTMMIAMAAFFLGQLITATQPVKQTYWAQMFVAILIMPFGMDMSFPAGTVILSNHMPREHQGLAASLVNTMVNYSISIALGIAGTVEVSVNNHGATEADLVLGIRSAWWVGVALAGFGVILGALFFGRTWLKEGWKVEEH</sequence>
<dbReference type="Pfam" id="PF07690">
    <property type="entry name" value="MFS_1"/>
    <property type="match status" value="1"/>
</dbReference>
<feature type="transmembrane region" description="Helical" evidence="6">
    <location>
        <begin position="259"/>
        <end position="286"/>
    </location>
</feature>
<feature type="region of interest" description="Disordered" evidence="5">
    <location>
        <begin position="1"/>
        <end position="41"/>
    </location>
</feature>
<dbReference type="GO" id="GO:0022857">
    <property type="term" value="F:transmembrane transporter activity"/>
    <property type="evidence" value="ECO:0007669"/>
    <property type="project" value="InterPro"/>
</dbReference>
<evidence type="ECO:0000256" key="2">
    <source>
        <dbReference type="ARBA" id="ARBA00022692"/>
    </source>
</evidence>
<dbReference type="PROSITE" id="PS50850">
    <property type="entry name" value="MFS"/>
    <property type="match status" value="1"/>
</dbReference>
<evidence type="ECO:0000256" key="1">
    <source>
        <dbReference type="ARBA" id="ARBA00004141"/>
    </source>
</evidence>
<feature type="transmembrane region" description="Helical" evidence="6">
    <location>
        <begin position="435"/>
        <end position="453"/>
    </location>
</feature>
<dbReference type="RefSeq" id="XP_023625624.1">
    <property type="nucleotide sequence ID" value="XM_023769856.1"/>
</dbReference>
<feature type="transmembrane region" description="Helical" evidence="6">
    <location>
        <begin position="359"/>
        <end position="377"/>
    </location>
</feature>
<accession>A0A2D3V830</accession>
<feature type="transmembrane region" description="Helical" evidence="6">
    <location>
        <begin position="129"/>
        <end position="149"/>
    </location>
</feature>
<dbReference type="EMBL" id="FJUY01000006">
    <property type="protein sequence ID" value="CZT18734.1"/>
    <property type="molecule type" value="Genomic_DNA"/>
</dbReference>
<comment type="subcellular location">
    <subcellularLocation>
        <location evidence="1">Membrane</location>
        <topology evidence="1">Multi-pass membrane protein</topology>
    </subcellularLocation>
</comment>
<keyword evidence="2 6" id="KW-0812">Transmembrane</keyword>
<dbReference type="GO" id="GO:0016020">
    <property type="term" value="C:membrane"/>
    <property type="evidence" value="ECO:0007669"/>
    <property type="project" value="UniProtKB-SubCell"/>
</dbReference>
<feature type="compositionally biased region" description="Polar residues" evidence="5">
    <location>
        <begin position="1"/>
        <end position="10"/>
    </location>
</feature>
<dbReference type="InterPro" id="IPR011701">
    <property type="entry name" value="MFS"/>
</dbReference>
<dbReference type="InterPro" id="IPR020846">
    <property type="entry name" value="MFS_dom"/>
</dbReference>
<feature type="transmembrane region" description="Helical" evidence="6">
    <location>
        <begin position="460"/>
        <end position="479"/>
    </location>
</feature>
<evidence type="ECO:0000256" key="5">
    <source>
        <dbReference type="SAM" id="MobiDB-lite"/>
    </source>
</evidence>
<feature type="transmembrane region" description="Helical" evidence="6">
    <location>
        <begin position="327"/>
        <end position="347"/>
    </location>
</feature>
<evidence type="ECO:0000256" key="4">
    <source>
        <dbReference type="ARBA" id="ARBA00023136"/>
    </source>
</evidence>
<dbReference type="PANTHER" id="PTHR42718:SF1">
    <property type="entry name" value="LOW AFFINITY AMMONIUM TRANSPORTER"/>
    <property type="match status" value="1"/>
</dbReference>
<feature type="transmembrane region" description="Helical" evidence="6">
    <location>
        <begin position="169"/>
        <end position="186"/>
    </location>
</feature>
<dbReference type="AlphaFoldDB" id="A0A2D3V830"/>
<gene>
    <name evidence="8" type="ORF">RCC_04578</name>
</gene>
<evidence type="ECO:0000256" key="3">
    <source>
        <dbReference type="ARBA" id="ARBA00022989"/>
    </source>
</evidence>
<evidence type="ECO:0000256" key="6">
    <source>
        <dbReference type="SAM" id="Phobius"/>
    </source>
</evidence>
<protein>
    <submittedName>
        <fullName evidence="8">Related to Drug resistance protein YOR378W</fullName>
    </submittedName>
</protein>
<feature type="transmembrane region" description="Helical" evidence="6">
    <location>
        <begin position="523"/>
        <end position="545"/>
    </location>
</feature>
<feature type="transmembrane region" description="Helical" evidence="6">
    <location>
        <begin position="198"/>
        <end position="218"/>
    </location>
</feature>
<dbReference type="OrthoDB" id="2428527at2759"/>
<reference evidence="8 9" key="1">
    <citation type="submission" date="2016-03" db="EMBL/GenBank/DDBJ databases">
        <authorList>
            <person name="Ploux O."/>
        </authorList>
    </citation>
    <scope>NUCLEOTIDE SEQUENCE [LARGE SCALE GENOMIC DNA]</scope>
    <source>
        <strain evidence="8 9">URUG2</strain>
    </source>
</reference>
<feature type="transmembrane region" description="Helical" evidence="6">
    <location>
        <begin position="397"/>
        <end position="415"/>
    </location>
</feature>
<dbReference type="PANTHER" id="PTHR42718">
    <property type="entry name" value="MAJOR FACILITATOR SUPERFAMILY MULTIDRUG TRANSPORTER MFSC"/>
    <property type="match status" value="1"/>
</dbReference>
<dbReference type="InterPro" id="IPR036259">
    <property type="entry name" value="MFS_trans_sf"/>
</dbReference>
<dbReference type="GeneID" id="35599752"/>
<evidence type="ECO:0000259" key="7">
    <source>
        <dbReference type="PROSITE" id="PS50850"/>
    </source>
</evidence>
<dbReference type="CDD" id="cd17476">
    <property type="entry name" value="MFS_Amf1_MDR_like"/>
    <property type="match status" value="1"/>
</dbReference>
<keyword evidence="9" id="KW-1185">Reference proteome</keyword>
<feature type="transmembrane region" description="Helical" evidence="6">
    <location>
        <begin position="485"/>
        <end position="511"/>
    </location>
</feature>
<organism evidence="8 9">
    <name type="scientific">Ramularia collo-cygni</name>
    <dbReference type="NCBI Taxonomy" id="112498"/>
    <lineage>
        <taxon>Eukaryota</taxon>
        <taxon>Fungi</taxon>
        <taxon>Dikarya</taxon>
        <taxon>Ascomycota</taxon>
        <taxon>Pezizomycotina</taxon>
        <taxon>Dothideomycetes</taxon>
        <taxon>Dothideomycetidae</taxon>
        <taxon>Mycosphaerellales</taxon>
        <taxon>Mycosphaerellaceae</taxon>
        <taxon>Ramularia</taxon>
    </lineage>
</organism>
<feature type="transmembrane region" description="Helical" evidence="6">
    <location>
        <begin position="230"/>
        <end position="247"/>
    </location>
</feature>
<dbReference type="Gene3D" id="1.20.1250.20">
    <property type="entry name" value="MFS general substrate transporter like domains"/>
    <property type="match status" value="2"/>
</dbReference>